<gene>
    <name evidence="1" type="ORF">K3718_14345</name>
</gene>
<sequence length="89" mass="9637">MILSELVTNALKYGLNKSGRAEIEVSAERSGEASRIVVKNRIEQDQPIDPISSSKLGSMLVEQLAADFNASVDARTDGQYYLACVHLPG</sequence>
<evidence type="ECO:0000313" key="2">
    <source>
        <dbReference type="Proteomes" id="UP001058514"/>
    </source>
</evidence>
<evidence type="ECO:0008006" key="3">
    <source>
        <dbReference type="Google" id="ProtNLM"/>
    </source>
</evidence>
<organism evidence="1 2">
    <name type="scientific">Leisingera aquaemixtae</name>
    <dbReference type="NCBI Taxonomy" id="1396826"/>
    <lineage>
        <taxon>Bacteria</taxon>
        <taxon>Pseudomonadati</taxon>
        <taxon>Pseudomonadota</taxon>
        <taxon>Alphaproteobacteria</taxon>
        <taxon>Rhodobacterales</taxon>
        <taxon>Roseobacteraceae</taxon>
        <taxon>Leisingera</taxon>
    </lineage>
</organism>
<name>A0ABY5WGX3_9RHOB</name>
<protein>
    <recommendedName>
        <fullName evidence="3">Sensor histidine kinase</fullName>
    </recommendedName>
</protein>
<dbReference type="InterPro" id="IPR036890">
    <property type="entry name" value="HATPase_C_sf"/>
</dbReference>
<keyword evidence="2" id="KW-1185">Reference proteome</keyword>
<dbReference type="EMBL" id="CP081051">
    <property type="protein sequence ID" value="UWQ40719.1"/>
    <property type="molecule type" value="Genomic_DNA"/>
</dbReference>
<dbReference type="Gene3D" id="3.30.565.10">
    <property type="entry name" value="Histidine kinase-like ATPase, C-terminal domain"/>
    <property type="match status" value="1"/>
</dbReference>
<reference evidence="1" key="1">
    <citation type="submission" date="2021-08" db="EMBL/GenBank/DDBJ databases">
        <authorList>
            <person name="Nwanade C."/>
            <person name="Wang M."/>
            <person name="Masoudi A."/>
            <person name="Yu Z."/>
            <person name="Liu J."/>
        </authorList>
    </citation>
    <scope>NUCLEOTIDE SEQUENCE</scope>
    <source>
        <strain evidence="1">S166</strain>
    </source>
</reference>
<dbReference type="Proteomes" id="UP001058514">
    <property type="component" value="Chromosome"/>
</dbReference>
<evidence type="ECO:0000313" key="1">
    <source>
        <dbReference type="EMBL" id="UWQ40719.1"/>
    </source>
</evidence>
<proteinExistence type="predicted"/>
<dbReference type="SUPFAM" id="SSF55874">
    <property type="entry name" value="ATPase domain of HSP90 chaperone/DNA topoisomerase II/histidine kinase"/>
    <property type="match status" value="1"/>
</dbReference>
<dbReference type="RefSeq" id="WP_259964011.1">
    <property type="nucleotide sequence ID" value="NZ_CP081051.1"/>
</dbReference>
<accession>A0ABY5WGX3</accession>